<evidence type="ECO:0008006" key="4">
    <source>
        <dbReference type="Google" id="ProtNLM"/>
    </source>
</evidence>
<accession>A0A9W6GYR2</accession>
<comment type="caution">
    <text evidence="2">The sequence shown here is derived from an EMBL/GenBank/DDBJ whole genome shotgun (WGS) entry which is preliminary data.</text>
</comment>
<dbReference type="Proteomes" id="UP001144323">
    <property type="component" value="Unassembled WGS sequence"/>
</dbReference>
<dbReference type="AlphaFoldDB" id="A0A9W6GYR2"/>
<protein>
    <recommendedName>
        <fullName evidence="4">TIGR02300 family protein</fullName>
    </recommendedName>
</protein>
<dbReference type="RefSeq" id="WP_281806447.1">
    <property type="nucleotide sequence ID" value="NZ_BSEC01000004.1"/>
</dbReference>
<feature type="compositionally biased region" description="Acidic residues" evidence="1">
    <location>
        <begin position="91"/>
        <end position="101"/>
    </location>
</feature>
<organism evidence="2 3">
    <name type="scientific">Methylocystis echinoides</name>
    <dbReference type="NCBI Taxonomy" id="29468"/>
    <lineage>
        <taxon>Bacteria</taxon>
        <taxon>Pseudomonadati</taxon>
        <taxon>Pseudomonadota</taxon>
        <taxon>Alphaproteobacteria</taxon>
        <taxon>Hyphomicrobiales</taxon>
        <taxon>Methylocystaceae</taxon>
        <taxon>Methylocystis</taxon>
    </lineage>
</organism>
<name>A0A9W6GYR2_9HYPH</name>
<keyword evidence="3" id="KW-1185">Reference proteome</keyword>
<reference evidence="2" key="1">
    <citation type="journal article" date="2023" name="Int. J. Syst. Evol. Microbiol.">
        <title>Methylocystis iwaonis sp. nov., a type II methane-oxidizing bacterium from surface soil of a rice paddy field in Japan, and emended description of the genus Methylocystis (ex Whittenbury et al. 1970) Bowman et al. 1993.</title>
        <authorList>
            <person name="Kaise H."/>
            <person name="Sawadogo J.B."/>
            <person name="Alam M.S."/>
            <person name="Ueno C."/>
            <person name="Dianou D."/>
            <person name="Shinjo R."/>
            <person name="Asakawa S."/>
        </authorList>
    </citation>
    <scope>NUCLEOTIDE SEQUENCE</scope>
    <source>
        <strain evidence="2">LMG27198</strain>
    </source>
</reference>
<evidence type="ECO:0000313" key="3">
    <source>
        <dbReference type="Proteomes" id="UP001144323"/>
    </source>
</evidence>
<evidence type="ECO:0000256" key="1">
    <source>
        <dbReference type="SAM" id="MobiDB-lite"/>
    </source>
</evidence>
<feature type="region of interest" description="Disordered" evidence="1">
    <location>
        <begin position="82"/>
        <end position="101"/>
    </location>
</feature>
<proteinExistence type="predicted"/>
<gene>
    <name evidence="2" type="ORF">LMG27198_45690</name>
</gene>
<dbReference type="Pfam" id="PF09538">
    <property type="entry name" value="FYDLN_acid"/>
    <property type="match status" value="1"/>
</dbReference>
<evidence type="ECO:0000313" key="2">
    <source>
        <dbReference type="EMBL" id="GLI95577.1"/>
    </source>
</evidence>
<sequence length="101" mass="11227">MIREKMGEKRRCLSCNTAFFDLNRTKIVCPKCATVFEVIEPVRSSVRSAGAFNNRTKRPTPPLDISSFEVVSDIVVNEASENANLEKVDETDSAEDVESDA</sequence>
<dbReference type="InterPro" id="IPR012644">
    <property type="entry name" value="CHP02300_FYDLN_acid"/>
</dbReference>
<dbReference type="EMBL" id="BSEC01000004">
    <property type="protein sequence ID" value="GLI95577.1"/>
    <property type="molecule type" value="Genomic_DNA"/>
</dbReference>